<protein>
    <recommendedName>
        <fullName evidence="2 8">Transcription elongation factor GreA</fullName>
    </recommendedName>
    <alternativeName>
        <fullName evidence="7 8">Transcript cleavage factor GreA</fullName>
    </alternativeName>
</protein>
<reference evidence="12 13" key="1">
    <citation type="journal article" date="2016" name="Nat. Commun.">
        <title>Thousands of microbial genomes shed light on interconnected biogeochemical processes in an aquifer system.</title>
        <authorList>
            <person name="Anantharaman K."/>
            <person name="Brown C.T."/>
            <person name="Hug L.A."/>
            <person name="Sharon I."/>
            <person name="Castelle C.J."/>
            <person name="Probst A.J."/>
            <person name="Thomas B.C."/>
            <person name="Singh A."/>
            <person name="Wilkins M.J."/>
            <person name="Karaoz U."/>
            <person name="Brodie E.L."/>
            <person name="Williams K.H."/>
            <person name="Hubbard S.S."/>
            <person name="Banfield J.F."/>
        </authorList>
    </citation>
    <scope>NUCLEOTIDE SEQUENCE [LARGE SCALE GENOMIC DNA]</scope>
</reference>
<evidence type="ECO:0000256" key="8">
    <source>
        <dbReference type="HAMAP-Rule" id="MF_00105"/>
    </source>
</evidence>
<evidence type="ECO:0000256" key="2">
    <source>
        <dbReference type="ARBA" id="ARBA00013729"/>
    </source>
</evidence>
<comment type="similarity">
    <text evidence="1 8 9">Belongs to the GreA/GreB family.</text>
</comment>
<evidence type="ECO:0000259" key="10">
    <source>
        <dbReference type="Pfam" id="PF01272"/>
    </source>
</evidence>
<dbReference type="PROSITE" id="PS00830">
    <property type="entry name" value="GREAB_2"/>
    <property type="match status" value="1"/>
</dbReference>
<evidence type="ECO:0000256" key="3">
    <source>
        <dbReference type="ARBA" id="ARBA00023015"/>
    </source>
</evidence>
<dbReference type="HAMAP" id="MF_00105">
    <property type="entry name" value="GreA_GreB"/>
    <property type="match status" value="1"/>
</dbReference>
<dbReference type="InterPro" id="IPR022691">
    <property type="entry name" value="Tscrpt_elong_fac_GreA/B_N"/>
</dbReference>
<proteinExistence type="inferred from homology"/>
<evidence type="ECO:0000256" key="5">
    <source>
        <dbReference type="ARBA" id="ARBA00023163"/>
    </source>
</evidence>
<dbReference type="FunFam" id="1.10.287.180:FF:000001">
    <property type="entry name" value="Transcription elongation factor GreA"/>
    <property type="match status" value="1"/>
</dbReference>
<dbReference type="InterPro" id="IPR023459">
    <property type="entry name" value="Tscrpt_elong_fac_GreA/B_fam"/>
</dbReference>
<gene>
    <name evidence="8" type="primary">greA</name>
    <name evidence="12" type="ORF">A3D67_03285</name>
</gene>
<dbReference type="InterPro" id="IPR036953">
    <property type="entry name" value="GreA/GreB_C_sf"/>
</dbReference>
<comment type="function">
    <text evidence="6 8 9">Necessary for efficient RNA polymerase transcription elongation past template-encoded arresting sites. The arresting sites in DNA have the property of trapping a certain fraction of elongating RNA polymerases that pass through, resulting in locked ternary complexes. Cleavage of the nascent transcript by cleavage factors such as GreA or GreB allows the resumption of elongation from the new 3'terminus. GreA releases sequences of 2 to 3 nucleotides.</text>
</comment>
<dbReference type="PROSITE" id="PS00829">
    <property type="entry name" value="GREAB_1"/>
    <property type="match status" value="1"/>
</dbReference>
<dbReference type="GO" id="GO:0003677">
    <property type="term" value="F:DNA binding"/>
    <property type="evidence" value="ECO:0007669"/>
    <property type="project" value="UniProtKB-UniRule"/>
</dbReference>
<dbReference type="InterPro" id="IPR006359">
    <property type="entry name" value="Tscrpt_elong_fac_GreA"/>
</dbReference>
<evidence type="ECO:0000256" key="6">
    <source>
        <dbReference type="ARBA" id="ARBA00024916"/>
    </source>
</evidence>
<feature type="domain" description="Transcription elongation factor GreA/GreB N-terminal" evidence="11">
    <location>
        <begin position="7"/>
        <end position="76"/>
    </location>
</feature>
<keyword evidence="3 8" id="KW-0805">Transcription regulation</keyword>
<dbReference type="Gene3D" id="3.10.50.30">
    <property type="entry name" value="Transcription elongation factor, GreA/GreB, C-terminal domain"/>
    <property type="match status" value="1"/>
</dbReference>
<dbReference type="NCBIfam" id="NF001263">
    <property type="entry name" value="PRK00226.1-4"/>
    <property type="match status" value="1"/>
</dbReference>
<dbReference type="NCBIfam" id="TIGR01462">
    <property type="entry name" value="greA"/>
    <property type="match status" value="1"/>
</dbReference>
<comment type="caution">
    <text evidence="12">The sequence shown here is derived from an EMBL/GenBank/DDBJ whole genome shotgun (WGS) entry which is preliminary data.</text>
</comment>
<organism evidence="12 13">
    <name type="scientific">Candidatus Lloydbacteria bacterium RIFCSPHIGHO2_02_FULL_51_22</name>
    <dbReference type="NCBI Taxonomy" id="1798663"/>
    <lineage>
        <taxon>Bacteria</taxon>
        <taxon>Candidatus Lloydiibacteriota</taxon>
    </lineage>
</organism>
<dbReference type="FunFam" id="3.10.50.30:FF:000001">
    <property type="entry name" value="Transcription elongation factor GreA"/>
    <property type="match status" value="1"/>
</dbReference>
<sequence>MTPEKTYLSQEKFEALKKELAHLTTVRRREVAEKLEYAKSLGDLSENSEYQEAREDQASVEERIAKVEYIIRSAEIVSHESGDTVSIGSKVTLKREGGGEEIYEIVGEEESDIAQKRISNRSPIGVAVIGKKKGDEVIARTPVGEKHYKITRVE</sequence>
<keyword evidence="12" id="KW-0251">Elongation factor</keyword>
<evidence type="ECO:0000259" key="11">
    <source>
        <dbReference type="Pfam" id="PF03449"/>
    </source>
</evidence>
<dbReference type="PANTHER" id="PTHR30437">
    <property type="entry name" value="TRANSCRIPTION ELONGATION FACTOR GREA"/>
    <property type="match status" value="1"/>
</dbReference>
<name>A0A1G2DBU5_9BACT</name>
<accession>A0A1G2DBU5</accession>
<dbReference type="InterPro" id="IPR028624">
    <property type="entry name" value="Tscrpt_elong_fac_GreA/B"/>
</dbReference>
<dbReference type="Pfam" id="PF01272">
    <property type="entry name" value="GreA_GreB"/>
    <property type="match status" value="1"/>
</dbReference>
<dbReference type="GO" id="GO:0003746">
    <property type="term" value="F:translation elongation factor activity"/>
    <property type="evidence" value="ECO:0007669"/>
    <property type="project" value="UniProtKB-KW"/>
</dbReference>
<dbReference type="SUPFAM" id="SSF54534">
    <property type="entry name" value="FKBP-like"/>
    <property type="match status" value="1"/>
</dbReference>
<dbReference type="EMBL" id="MHLN01000041">
    <property type="protein sequence ID" value="OGZ10238.1"/>
    <property type="molecule type" value="Genomic_DNA"/>
</dbReference>
<evidence type="ECO:0000256" key="9">
    <source>
        <dbReference type="RuleBase" id="RU000556"/>
    </source>
</evidence>
<dbReference type="Pfam" id="PF03449">
    <property type="entry name" value="GreA_GreB_N"/>
    <property type="match status" value="1"/>
</dbReference>
<dbReference type="InterPro" id="IPR018151">
    <property type="entry name" value="TF_GreA/GreB_CS"/>
</dbReference>
<keyword evidence="12" id="KW-0648">Protein biosynthesis</keyword>
<feature type="domain" description="Transcription elongation factor GreA/GreB C-terminal" evidence="10">
    <location>
        <begin position="81"/>
        <end position="154"/>
    </location>
</feature>
<evidence type="ECO:0000256" key="7">
    <source>
        <dbReference type="ARBA" id="ARBA00030776"/>
    </source>
</evidence>
<evidence type="ECO:0000256" key="1">
    <source>
        <dbReference type="ARBA" id="ARBA00008213"/>
    </source>
</evidence>
<keyword evidence="5 8" id="KW-0804">Transcription</keyword>
<dbReference type="Gene3D" id="1.10.287.180">
    <property type="entry name" value="Transcription elongation factor, GreA/GreB, N-terminal domain"/>
    <property type="match status" value="1"/>
</dbReference>
<evidence type="ECO:0000313" key="12">
    <source>
        <dbReference type="EMBL" id="OGZ10238.1"/>
    </source>
</evidence>
<dbReference type="PIRSF" id="PIRSF006092">
    <property type="entry name" value="GreA_GreB"/>
    <property type="match status" value="1"/>
</dbReference>
<evidence type="ECO:0000313" key="13">
    <source>
        <dbReference type="Proteomes" id="UP000178099"/>
    </source>
</evidence>
<dbReference type="PANTHER" id="PTHR30437:SF4">
    <property type="entry name" value="TRANSCRIPTION ELONGATION FACTOR GREA"/>
    <property type="match status" value="1"/>
</dbReference>
<dbReference type="AlphaFoldDB" id="A0A1G2DBU5"/>
<dbReference type="GO" id="GO:0006354">
    <property type="term" value="P:DNA-templated transcription elongation"/>
    <property type="evidence" value="ECO:0007669"/>
    <property type="project" value="TreeGrafter"/>
</dbReference>
<evidence type="ECO:0000256" key="4">
    <source>
        <dbReference type="ARBA" id="ARBA00023125"/>
    </source>
</evidence>
<dbReference type="InterPro" id="IPR001437">
    <property type="entry name" value="Tscrpt_elong_fac_GreA/B_C"/>
</dbReference>
<keyword evidence="4 8" id="KW-0238">DNA-binding</keyword>
<dbReference type="Proteomes" id="UP000178099">
    <property type="component" value="Unassembled WGS sequence"/>
</dbReference>
<dbReference type="GO" id="GO:0070063">
    <property type="term" value="F:RNA polymerase binding"/>
    <property type="evidence" value="ECO:0007669"/>
    <property type="project" value="InterPro"/>
</dbReference>
<dbReference type="GO" id="GO:0032784">
    <property type="term" value="P:regulation of DNA-templated transcription elongation"/>
    <property type="evidence" value="ECO:0007669"/>
    <property type="project" value="UniProtKB-UniRule"/>
</dbReference>
<dbReference type="InterPro" id="IPR036805">
    <property type="entry name" value="Tscrpt_elong_fac_GreA/B_N_sf"/>
</dbReference>
<dbReference type="SUPFAM" id="SSF46557">
    <property type="entry name" value="GreA transcript cleavage protein, N-terminal domain"/>
    <property type="match status" value="1"/>
</dbReference>